<dbReference type="EMBL" id="BAAABL010000021">
    <property type="protein sequence ID" value="GAA0292515.1"/>
    <property type="molecule type" value="Genomic_DNA"/>
</dbReference>
<accession>A0AAV3S4Q9</accession>
<dbReference type="AlphaFoldDB" id="A0AAV3S4Q9"/>
<organism evidence="1 2">
    <name type="scientific">Halarchaeum salinum</name>
    <dbReference type="NCBI Taxonomy" id="489912"/>
    <lineage>
        <taxon>Archaea</taxon>
        <taxon>Methanobacteriati</taxon>
        <taxon>Methanobacteriota</taxon>
        <taxon>Stenosarchaea group</taxon>
        <taxon>Halobacteria</taxon>
        <taxon>Halobacteriales</taxon>
        <taxon>Halobacteriaceae</taxon>
    </lineage>
</organism>
<name>A0AAV3S4Q9_9EURY</name>
<gene>
    <name evidence="1" type="ORF">GCM10009066_03800</name>
</gene>
<dbReference type="InterPro" id="IPR055927">
    <property type="entry name" value="DUF7504"/>
</dbReference>
<keyword evidence="2" id="KW-1185">Reference proteome</keyword>
<dbReference type="RefSeq" id="WP_211311746.1">
    <property type="nucleotide sequence ID" value="NZ_BAAABL010000021.1"/>
</dbReference>
<sequence length="234" mass="25618">MGASDTESAAFSRELAALKRRGCTVLVVDDRTRGSTAACERLLGGSDLDRRHVFLTTAAPVEDLLERRATGAHDRDSDSLGVVDATDAIPTRSAAADAPTSIEQSLTGQEWYDAVDTLDDLSALYTTVEDHIRRVADGDTDPGEVRFCLDALDPFFDAVETETLFRFVHLLTSTVRDVDGMGHVHTASDPRRDPVATLEPLFDATVYIDADTECVRQRWELTDAGIETDWFPIA</sequence>
<evidence type="ECO:0000313" key="2">
    <source>
        <dbReference type="Proteomes" id="UP001500837"/>
    </source>
</evidence>
<comment type="caution">
    <text evidence="1">The sequence shown here is derived from an EMBL/GenBank/DDBJ whole genome shotgun (WGS) entry which is preliminary data.</text>
</comment>
<proteinExistence type="predicted"/>
<protein>
    <recommendedName>
        <fullName evidence="3">KaiC-like domain-containing protein</fullName>
    </recommendedName>
</protein>
<reference evidence="1 2" key="1">
    <citation type="journal article" date="2019" name="Int. J. Syst. Evol. Microbiol.">
        <title>The Global Catalogue of Microorganisms (GCM) 10K type strain sequencing project: providing services to taxonomists for standard genome sequencing and annotation.</title>
        <authorList>
            <consortium name="The Broad Institute Genomics Platform"/>
            <consortium name="The Broad Institute Genome Sequencing Center for Infectious Disease"/>
            <person name="Wu L."/>
            <person name="Ma J."/>
        </authorList>
    </citation>
    <scope>NUCLEOTIDE SEQUENCE [LARGE SCALE GENOMIC DNA]</scope>
    <source>
        <strain evidence="1 2">JCM 16330</strain>
    </source>
</reference>
<evidence type="ECO:0008006" key="3">
    <source>
        <dbReference type="Google" id="ProtNLM"/>
    </source>
</evidence>
<dbReference type="Pfam" id="PF24336">
    <property type="entry name" value="DUF7504"/>
    <property type="match status" value="1"/>
</dbReference>
<dbReference type="Proteomes" id="UP001500837">
    <property type="component" value="Unassembled WGS sequence"/>
</dbReference>
<evidence type="ECO:0000313" key="1">
    <source>
        <dbReference type="EMBL" id="GAA0292515.1"/>
    </source>
</evidence>